<reference evidence="3 4" key="2">
    <citation type="journal article" date="2010" name="Nucleic Acids Res.">
        <title>BeetleBase in 2010: revisions to provide comprehensive genomic information for Tribolium castaneum.</title>
        <authorList>
            <person name="Kim H.S."/>
            <person name="Murphy T."/>
            <person name="Xia J."/>
            <person name="Caragea D."/>
            <person name="Park Y."/>
            <person name="Beeman R.W."/>
            <person name="Lorenzen M.D."/>
            <person name="Butcher S."/>
            <person name="Manak J.R."/>
            <person name="Brown S.J."/>
        </authorList>
    </citation>
    <scope>GENOME REANNOTATION</scope>
    <source>
        <strain evidence="3 4">Georgia GA2</strain>
    </source>
</reference>
<reference evidence="3 4" key="1">
    <citation type="journal article" date="2008" name="Nature">
        <title>The genome of the model beetle and pest Tribolium castaneum.</title>
        <authorList>
            <consortium name="Tribolium Genome Sequencing Consortium"/>
            <person name="Richards S."/>
            <person name="Gibbs R.A."/>
            <person name="Weinstock G.M."/>
            <person name="Brown S.J."/>
            <person name="Denell R."/>
            <person name="Beeman R.W."/>
            <person name="Gibbs R."/>
            <person name="Beeman R.W."/>
            <person name="Brown S.J."/>
            <person name="Bucher G."/>
            <person name="Friedrich M."/>
            <person name="Grimmelikhuijzen C.J."/>
            <person name="Klingler M."/>
            <person name="Lorenzen M."/>
            <person name="Richards S."/>
            <person name="Roth S."/>
            <person name="Schroder R."/>
            <person name="Tautz D."/>
            <person name="Zdobnov E.M."/>
            <person name="Muzny D."/>
            <person name="Gibbs R.A."/>
            <person name="Weinstock G.M."/>
            <person name="Attaway T."/>
            <person name="Bell S."/>
            <person name="Buhay C.J."/>
            <person name="Chandrabose M.N."/>
            <person name="Chavez D."/>
            <person name="Clerk-Blankenburg K.P."/>
            <person name="Cree A."/>
            <person name="Dao M."/>
            <person name="Davis C."/>
            <person name="Chacko J."/>
            <person name="Dinh H."/>
            <person name="Dugan-Rocha S."/>
            <person name="Fowler G."/>
            <person name="Garner T.T."/>
            <person name="Garnes J."/>
            <person name="Gnirke A."/>
            <person name="Hawes A."/>
            <person name="Hernandez J."/>
            <person name="Hines S."/>
            <person name="Holder M."/>
            <person name="Hume J."/>
            <person name="Jhangiani S.N."/>
            <person name="Joshi V."/>
            <person name="Khan Z.M."/>
            <person name="Jackson L."/>
            <person name="Kovar C."/>
            <person name="Kowis A."/>
            <person name="Lee S."/>
            <person name="Lewis L.R."/>
            <person name="Margolis J."/>
            <person name="Morgan M."/>
            <person name="Nazareth L.V."/>
            <person name="Nguyen N."/>
            <person name="Okwuonu G."/>
            <person name="Parker D."/>
            <person name="Richards S."/>
            <person name="Ruiz S.J."/>
            <person name="Santibanez J."/>
            <person name="Savard J."/>
            <person name="Scherer S.E."/>
            <person name="Schneider B."/>
            <person name="Sodergren E."/>
            <person name="Tautz D."/>
            <person name="Vattahil S."/>
            <person name="Villasana D."/>
            <person name="White C.S."/>
            <person name="Wright R."/>
            <person name="Park Y."/>
            <person name="Beeman R.W."/>
            <person name="Lord J."/>
            <person name="Oppert B."/>
            <person name="Lorenzen M."/>
            <person name="Brown S."/>
            <person name="Wang L."/>
            <person name="Savard J."/>
            <person name="Tautz D."/>
            <person name="Richards S."/>
            <person name="Weinstock G."/>
            <person name="Gibbs R.A."/>
            <person name="Liu Y."/>
            <person name="Worley K."/>
            <person name="Weinstock G."/>
            <person name="Elsik C.G."/>
            <person name="Reese J.T."/>
            <person name="Elhaik E."/>
            <person name="Landan G."/>
            <person name="Graur D."/>
            <person name="Arensburger P."/>
            <person name="Atkinson P."/>
            <person name="Beeman R.W."/>
            <person name="Beidler J."/>
            <person name="Brown S.J."/>
            <person name="Demuth J.P."/>
            <person name="Drury D.W."/>
            <person name="Du Y.Z."/>
            <person name="Fujiwara H."/>
            <person name="Lorenzen M."/>
            <person name="Maselli V."/>
            <person name="Osanai M."/>
            <person name="Park Y."/>
            <person name="Robertson H.M."/>
            <person name="Tu Z."/>
            <person name="Wang J.J."/>
            <person name="Wang S."/>
            <person name="Richards S."/>
            <person name="Song H."/>
            <person name="Zhang L."/>
            <person name="Sodergren E."/>
            <person name="Werner D."/>
            <person name="Stanke M."/>
            <person name="Morgenstern B."/>
            <person name="Solovyev V."/>
            <person name="Kosarev P."/>
            <person name="Brown G."/>
            <person name="Chen H.C."/>
            <person name="Ermolaeva O."/>
            <person name="Hlavina W."/>
            <person name="Kapustin Y."/>
            <person name="Kiryutin B."/>
            <person name="Kitts P."/>
            <person name="Maglott D."/>
            <person name="Pruitt K."/>
            <person name="Sapojnikov V."/>
            <person name="Souvorov A."/>
            <person name="Mackey A.J."/>
            <person name="Waterhouse R.M."/>
            <person name="Wyder S."/>
            <person name="Zdobnov E.M."/>
            <person name="Zdobnov E.M."/>
            <person name="Wyder S."/>
            <person name="Kriventseva E.V."/>
            <person name="Kadowaki T."/>
            <person name="Bork P."/>
            <person name="Aranda M."/>
            <person name="Bao R."/>
            <person name="Beermann A."/>
            <person name="Berns N."/>
            <person name="Bolognesi R."/>
            <person name="Bonneton F."/>
            <person name="Bopp D."/>
            <person name="Brown S.J."/>
            <person name="Bucher G."/>
            <person name="Butts T."/>
            <person name="Chaumot A."/>
            <person name="Denell R.E."/>
            <person name="Ferrier D.E."/>
            <person name="Friedrich M."/>
            <person name="Gordon C.M."/>
            <person name="Jindra M."/>
            <person name="Klingler M."/>
            <person name="Lan Q."/>
            <person name="Lattorff H.M."/>
            <person name="Laudet V."/>
            <person name="von Levetsow C."/>
            <person name="Liu Z."/>
            <person name="Lutz R."/>
            <person name="Lynch J.A."/>
            <person name="da Fonseca R.N."/>
            <person name="Posnien N."/>
            <person name="Reuter R."/>
            <person name="Roth S."/>
            <person name="Savard J."/>
            <person name="Schinko J.B."/>
            <person name="Schmitt C."/>
            <person name="Schoppmeier M."/>
            <person name="Schroder R."/>
            <person name="Shippy T.D."/>
            <person name="Simonnet F."/>
            <person name="Marques-Souza H."/>
            <person name="Tautz D."/>
            <person name="Tomoyasu Y."/>
            <person name="Trauner J."/>
            <person name="Van der Zee M."/>
            <person name="Vervoort M."/>
            <person name="Wittkopp N."/>
            <person name="Wimmer E.A."/>
            <person name="Yang X."/>
            <person name="Jones A.K."/>
            <person name="Sattelle D.B."/>
            <person name="Ebert P.R."/>
            <person name="Nelson D."/>
            <person name="Scott J.G."/>
            <person name="Beeman R.W."/>
            <person name="Muthukrishnan S."/>
            <person name="Kramer K.J."/>
            <person name="Arakane Y."/>
            <person name="Beeman R.W."/>
            <person name="Zhu Q."/>
            <person name="Hogenkamp D."/>
            <person name="Dixit R."/>
            <person name="Oppert B."/>
            <person name="Jiang H."/>
            <person name="Zou Z."/>
            <person name="Marshall J."/>
            <person name="Elpidina E."/>
            <person name="Vinokurov K."/>
            <person name="Oppert C."/>
            <person name="Zou Z."/>
            <person name="Evans J."/>
            <person name="Lu Z."/>
            <person name="Zhao P."/>
            <person name="Sumathipala N."/>
            <person name="Altincicek B."/>
            <person name="Vilcinskas A."/>
            <person name="Williams M."/>
            <person name="Hultmark D."/>
            <person name="Hetru C."/>
            <person name="Jiang H."/>
            <person name="Grimmelikhuijzen C.J."/>
            <person name="Hauser F."/>
            <person name="Cazzamali G."/>
            <person name="Williamson M."/>
            <person name="Park Y."/>
            <person name="Li B."/>
            <person name="Tanaka Y."/>
            <person name="Predel R."/>
            <person name="Neupert S."/>
            <person name="Schachtner J."/>
            <person name="Verleyen P."/>
            <person name="Raible F."/>
            <person name="Bork P."/>
            <person name="Friedrich M."/>
            <person name="Walden K.K."/>
            <person name="Robertson H.M."/>
            <person name="Angeli S."/>
            <person name="Foret S."/>
            <person name="Bucher G."/>
            <person name="Schuetz S."/>
            <person name="Maleszka R."/>
            <person name="Wimmer E.A."/>
            <person name="Beeman R.W."/>
            <person name="Lorenzen M."/>
            <person name="Tomoyasu Y."/>
            <person name="Miller S.C."/>
            <person name="Grossmann D."/>
            <person name="Bucher G."/>
        </authorList>
    </citation>
    <scope>NUCLEOTIDE SEQUENCE [LARGE SCALE GENOMIC DNA]</scope>
    <source>
        <strain evidence="3 4">Georgia GA2</strain>
    </source>
</reference>
<feature type="signal peptide" evidence="2">
    <location>
        <begin position="1"/>
        <end position="19"/>
    </location>
</feature>
<accession>D2A3D0</accession>
<proteinExistence type="predicted"/>
<feature type="coiled-coil region" evidence="1">
    <location>
        <begin position="153"/>
        <end position="180"/>
    </location>
</feature>
<feature type="chain" id="PRO_5007309989" description="Protein TsetseEP domain-containing protein" evidence="2">
    <location>
        <begin position="20"/>
        <end position="215"/>
    </location>
</feature>
<name>D2A3D0_TRICA</name>
<protein>
    <recommendedName>
        <fullName evidence="5">Protein TsetseEP domain-containing protein</fullName>
    </recommendedName>
</protein>
<dbReference type="OrthoDB" id="6766486at2759"/>
<dbReference type="InParanoid" id="D2A3D0"/>
<sequence length="215" mass="24297">MRFFTLIIFALVALQLCRSSTVTDAETKLQRLRELTTHKLQSAFLDHTRMSNEIDATALAAKEHGKIEIQKKTDKYLAKLKADKALTQRCRGSRDHIFDHLKQSNIDELIRCVDHAGGQSVNVLAAQRLSLSEYVWDAIYEEEKHIIVCGQNHKCLAAAVADLEDKIDEVRKVIEAEVEISKHNKEVQVQVIKACASKSIANVEHELSTIPTCMY</sequence>
<dbReference type="HOGENOM" id="CLU_111737_0_0_1"/>
<evidence type="ECO:0008006" key="5">
    <source>
        <dbReference type="Google" id="ProtNLM"/>
    </source>
</evidence>
<dbReference type="Proteomes" id="UP000007266">
    <property type="component" value="Linkage group 4"/>
</dbReference>
<keyword evidence="1" id="KW-0175">Coiled coil</keyword>
<keyword evidence="4" id="KW-1185">Reference proteome</keyword>
<evidence type="ECO:0000256" key="1">
    <source>
        <dbReference type="SAM" id="Coils"/>
    </source>
</evidence>
<evidence type="ECO:0000256" key="2">
    <source>
        <dbReference type="SAM" id="SignalP"/>
    </source>
</evidence>
<dbReference type="KEGG" id="tca:100141699"/>
<dbReference type="AlphaFoldDB" id="D2A3D0"/>
<organism evidence="3 4">
    <name type="scientific">Tribolium castaneum</name>
    <name type="common">Red flour beetle</name>
    <dbReference type="NCBI Taxonomy" id="7070"/>
    <lineage>
        <taxon>Eukaryota</taxon>
        <taxon>Metazoa</taxon>
        <taxon>Ecdysozoa</taxon>
        <taxon>Arthropoda</taxon>
        <taxon>Hexapoda</taxon>
        <taxon>Insecta</taxon>
        <taxon>Pterygota</taxon>
        <taxon>Neoptera</taxon>
        <taxon>Endopterygota</taxon>
        <taxon>Coleoptera</taxon>
        <taxon>Polyphaga</taxon>
        <taxon>Cucujiformia</taxon>
        <taxon>Tenebrionidae</taxon>
        <taxon>Tenebrionidae incertae sedis</taxon>
        <taxon>Tribolium</taxon>
    </lineage>
</organism>
<keyword evidence="2" id="KW-0732">Signal</keyword>
<gene>
    <name evidence="3" type="primary">AUGUSTUS-3.0.2_07959</name>
    <name evidence="3" type="ORF">TcasGA2_TC007959</name>
</gene>
<evidence type="ECO:0000313" key="3">
    <source>
        <dbReference type="EMBL" id="EFA02295.2"/>
    </source>
</evidence>
<evidence type="ECO:0000313" key="4">
    <source>
        <dbReference type="Proteomes" id="UP000007266"/>
    </source>
</evidence>
<dbReference type="EMBL" id="KQ971338">
    <property type="protein sequence ID" value="EFA02295.2"/>
    <property type="molecule type" value="Genomic_DNA"/>
</dbReference>